<dbReference type="RefSeq" id="WP_085770197.1">
    <property type="nucleotide sequence ID" value="NZ_AP027149.1"/>
</dbReference>
<dbReference type="InterPro" id="IPR023393">
    <property type="entry name" value="START-like_dom_sf"/>
</dbReference>
<keyword evidence="2" id="KW-1185">Reference proteome</keyword>
<dbReference type="Gene3D" id="3.30.530.20">
    <property type="match status" value="1"/>
</dbReference>
<dbReference type="CDD" id="cd07818">
    <property type="entry name" value="SRPBCC_1"/>
    <property type="match status" value="1"/>
</dbReference>
<accession>A0A1W6MRB2</accession>
<evidence type="ECO:0008006" key="3">
    <source>
        <dbReference type="Google" id="ProtNLM"/>
    </source>
</evidence>
<organism evidence="1 2">
    <name type="scientific">Methylocystis bryophila</name>
    <dbReference type="NCBI Taxonomy" id="655015"/>
    <lineage>
        <taxon>Bacteria</taxon>
        <taxon>Pseudomonadati</taxon>
        <taxon>Pseudomonadota</taxon>
        <taxon>Alphaproteobacteria</taxon>
        <taxon>Hyphomicrobiales</taxon>
        <taxon>Methylocystaceae</taxon>
        <taxon>Methylocystis</taxon>
    </lineage>
</organism>
<dbReference type="AlphaFoldDB" id="A0A1W6MRB2"/>
<dbReference type="InterPro" id="IPR019587">
    <property type="entry name" value="Polyketide_cyclase/dehydratase"/>
</dbReference>
<dbReference type="Pfam" id="PF10604">
    <property type="entry name" value="Polyketide_cyc2"/>
    <property type="match status" value="1"/>
</dbReference>
<evidence type="ECO:0000313" key="1">
    <source>
        <dbReference type="EMBL" id="ARN80141.1"/>
    </source>
</evidence>
<protein>
    <recommendedName>
        <fullName evidence="3">Polyketide cyclase</fullName>
    </recommendedName>
</protein>
<dbReference type="EMBL" id="CP019948">
    <property type="protein sequence ID" value="ARN80141.1"/>
    <property type="molecule type" value="Genomic_DNA"/>
</dbReference>
<dbReference type="SUPFAM" id="SSF55961">
    <property type="entry name" value="Bet v1-like"/>
    <property type="match status" value="1"/>
</dbReference>
<gene>
    <name evidence="1" type="ORF">B1812_02535</name>
</gene>
<dbReference type="STRING" id="655015.B1812_02535"/>
<dbReference type="Proteomes" id="UP000193978">
    <property type="component" value="Chromosome"/>
</dbReference>
<dbReference type="OrthoDB" id="9807923at2"/>
<reference evidence="1 2" key="1">
    <citation type="submission" date="2017-02" db="EMBL/GenBank/DDBJ databases">
        <authorList>
            <person name="Peterson S.W."/>
        </authorList>
    </citation>
    <scope>NUCLEOTIDE SEQUENCE [LARGE SCALE GENOMIC DNA]</scope>
    <source>
        <strain evidence="1 2">S285</strain>
    </source>
</reference>
<name>A0A1W6MRB2_9HYPH</name>
<proteinExistence type="predicted"/>
<dbReference type="KEGG" id="mbry:B1812_02535"/>
<sequence>MLIFFALLAGVLGALLLYASVKPNACQFSRSIHVSAPPERIFPLIDDLRAMNEWNPFVKADPKIKLAYSGPPNGVGAANDFEGDSRVGAGRAEIVLSECPSKVVLALRMDRPMKCQNRVEFSIASSENGSDVTWAMSGKQSFMGKLFSVFVNTEKMVGGAFERGLADLKARAEA</sequence>
<evidence type="ECO:0000313" key="2">
    <source>
        <dbReference type="Proteomes" id="UP000193978"/>
    </source>
</evidence>